<accession>A0A5B8XEI2</accession>
<feature type="transmembrane region" description="Helical" evidence="5">
    <location>
        <begin position="254"/>
        <end position="273"/>
    </location>
</feature>
<dbReference type="InterPro" id="IPR036259">
    <property type="entry name" value="MFS_trans_sf"/>
</dbReference>
<dbReference type="SUPFAM" id="SSF103473">
    <property type="entry name" value="MFS general substrate transporter"/>
    <property type="match status" value="1"/>
</dbReference>
<feature type="transmembrane region" description="Helical" evidence="5">
    <location>
        <begin position="216"/>
        <end position="234"/>
    </location>
</feature>
<feature type="transmembrane region" description="Helical" evidence="5">
    <location>
        <begin position="164"/>
        <end position="185"/>
    </location>
</feature>
<keyword evidence="3 5" id="KW-1133">Transmembrane helix</keyword>
<evidence type="ECO:0000256" key="5">
    <source>
        <dbReference type="SAM" id="Phobius"/>
    </source>
</evidence>
<name>A0A5B8XEI2_9RICK</name>
<dbReference type="PROSITE" id="PS50850">
    <property type="entry name" value="MFS"/>
    <property type="match status" value="1"/>
</dbReference>
<dbReference type="RefSeq" id="WP_161982870.1">
    <property type="nucleotide sequence ID" value="NZ_CP029077.1"/>
</dbReference>
<protein>
    <submittedName>
        <fullName evidence="7">Major Facilitator Superfamily protein</fullName>
    </submittedName>
</protein>
<dbReference type="InterPro" id="IPR011701">
    <property type="entry name" value="MFS"/>
</dbReference>
<evidence type="ECO:0000313" key="8">
    <source>
        <dbReference type="Proteomes" id="UP000321934"/>
    </source>
</evidence>
<dbReference type="Proteomes" id="UP000321934">
    <property type="component" value="Chromosome"/>
</dbReference>
<feature type="domain" description="Major facilitator superfamily (MFS) profile" evidence="6">
    <location>
        <begin position="6"/>
        <end position="393"/>
    </location>
</feature>
<dbReference type="InterPro" id="IPR005829">
    <property type="entry name" value="Sugar_transporter_CS"/>
</dbReference>
<evidence type="ECO:0000256" key="4">
    <source>
        <dbReference type="ARBA" id="ARBA00023136"/>
    </source>
</evidence>
<dbReference type="EMBL" id="CP029077">
    <property type="protein sequence ID" value="QED23749.1"/>
    <property type="molecule type" value="Genomic_DNA"/>
</dbReference>
<dbReference type="InterPro" id="IPR053160">
    <property type="entry name" value="MFS_DHA3_Transporter"/>
</dbReference>
<feature type="transmembrane region" description="Helical" evidence="5">
    <location>
        <begin position="343"/>
        <end position="364"/>
    </location>
</feature>
<dbReference type="PANTHER" id="PTHR23530">
    <property type="entry name" value="TRANSPORT PROTEIN-RELATED"/>
    <property type="match status" value="1"/>
</dbReference>
<comment type="subcellular location">
    <subcellularLocation>
        <location evidence="1">Cell inner membrane</location>
        <topology evidence="1">Multi-pass membrane protein</topology>
    </subcellularLocation>
</comment>
<dbReference type="CDD" id="cd06174">
    <property type="entry name" value="MFS"/>
    <property type="match status" value="1"/>
</dbReference>
<proteinExistence type="predicted"/>
<dbReference type="Gene3D" id="1.20.1250.20">
    <property type="entry name" value="MFS general substrate transporter like domains"/>
    <property type="match status" value="1"/>
</dbReference>
<dbReference type="AlphaFoldDB" id="A0A5B8XEI2"/>
<feature type="transmembrane region" description="Helical" evidence="5">
    <location>
        <begin position="71"/>
        <end position="91"/>
    </location>
</feature>
<dbReference type="PANTHER" id="PTHR23530:SF1">
    <property type="entry name" value="PERMEASE, MAJOR FACILITATOR SUPERFAMILY-RELATED"/>
    <property type="match status" value="1"/>
</dbReference>
<dbReference type="GO" id="GO:0022857">
    <property type="term" value="F:transmembrane transporter activity"/>
    <property type="evidence" value="ECO:0007669"/>
    <property type="project" value="InterPro"/>
</dbReference>
<feature type="transmembrane region" description="Helical" evidence="5">
    <location>
        <begin position="26"/>
        <end position="50"/>
    </location>
</feature>
<organism evidence="7 8">
    <name type="scientific">Candidatus Deianiraea vastatrix</name>
    <dbReference type="NCBI Taxonomy" id="2163644"/>
    <lineage>
        <taxon>Bacteria</taxon>
        <taxon>Pseudomonadati</taxon>
        <taxon>Pseudomonadota</taxon>
        <taxon>Alphaproteobacteria</taxon>
        <taxon>Rickettsiales</taxon>
        <taxon>Candidatus Deianiraeaceae</taxon>
        <taxon>Candidatus Deianiraea</taxon>
    </lineage>
</organism>
<dbReference type="InterPro" id="IPR020846">
    <property type="entry name" value="MFS_dom"/>
</dbReference>
<evidence type="ECO:0000256" key="1">
    <source>
        <dbReference type="ARBA" id="ARBA00004429"/>
    </source>
</evidence>
<evidence type="ECO:0000259" key="6">
    <source>
        <dbReference type="PROSITE" id="PS50850"/>
    </source>
</evidence>
<reference evidence="7 8" key="1">
    <citation type="journal article" date="2019" name="ISME J.">
        <title>Deianiraea, an extracellular bacterium associated with the ciliate Paramecium, suggests an alternative scenario for the evolution of Rickettsiales.</title>
        <authorList>
            <person name="Castelli M."/>
            <person name="Sabaneyeva E."/>
            <person name="Lanzoni O."/>
            <person name="Lebedeva N."/>
            <person name="Floriano A.M."/>
            <person name="Gaiarsa S."/>
            <person name="Benken K."/>
            <person name="Modeo L."/>
            <person name="Bandi C."/>
            <person name="Potekhin A."/>
            <person name="Sassera D."/>
            <person name="Petroni G."/>
        </authorList>
    </citation>
    <scope>NUCLEOTIDE SEQUENCE [LARGE SCALE GENOMIC DNA]</scope>
    <source>
        <strain evidence="7">CyL4-1</strain>
    </source>
</reference>
<sequence>MKSKIFHPIVLKFCFLGALDRFMLIYSVYLIFFAKIGLSPALIGIALSVYEIGKICGNPVSATLADKYGRKILISIGFIFKATGVGLWAFMPSVQSAFIGVLLIGIGQSGTSNIDSYMYDEFKANSLERYFKSAIAMKSIVTNMSASVGGYVTSLLYSNFGFSGVFTTSAMLMILVSIPYVIFCLQDSKLYTIDNKNKSLMYVAKNGFLEIKNDRIMFYAILLVSMFFSAYIMYTDTNKMIMNDIGFTPDVIAKIYAVAHITPIFTTLIFLIFRPGLLIRGVIVIAMIIWIAIAVTSYMFYGKPLVAVILVFLFMYPIFETCIKDNMHRLISKSSLRSTIVSFSYLLSSTLNIFFSLFIGFIAHHYSYKVAIIAFSFTISALIFTVMLIQRIKVMKRLFC</sequence>
<keyword evidence="4 5" id="KW-0472">Membrane</keyword>
<keyword evidence="2 5" id="KW-0812">Transmembrane</keyword>
<feature type="transmembrane region" description="Helical" evidence="5">
    <location>
        <begin position="370"/>
        <end position="389"/>
    </location>
</feature>
<keyword evidence="8" id="KW-1185">Reference proteome</keyword>
<dbReference type="Pfam" id="PF07690">
    <property type="entry name" value="MFS_1"/>
    <property type="match status" value="1"/>
</dbReference>
<evidence type="ECO:0000256" key="3">
    <source>
        <dbReference type="ARBA" id="ARBA00022989"/>
    </source>
</evidence>
<evidence type="ECO:0000313" key="7">
    <source>
        <dbReference type="EMBL" id="QED23749.1"/>
    </source>
</evidence>
<evidence type="ECO:0000256" key="2">
    <source>
        <dbReference type="ARBA" id="ARBA00022692"/>
    </source>
</evidence>
<feature type="transmembrane region" description="Helical" evidence="5">
    <location>
        <begin position="278"/>
        <end position="299"/>
    </location>
</feature>
<gene>
    <name evidence="7" type="ORF">Deia_00963</name>
</gene>
<dbReference type="GO" id="GO:0005886">
    <property type="term" value="C:plasma membrane"/>
    <property type="evidence" value="ECO:0007669"/>
    <property type="project" value="UniProtKB-SubCell"/>
</dbReference>
<dbReference type="OrthoDB" id="9800416at2"/>
<dbReference type="PROSITE" id="PS00216">
    <property type="entry name" value="SUGAR_TRANSPORT_1"/>
    <property type="match status" value="1"/>
</dbReference>
<feature type="transmembrane region" description="Helical" evidence="5">
    <location>
        <begin position="305"/>
        <end position="323"/>
    </location>
</feature>